<feature type="transmembrane region" description="Helical" evidence="11">
    <location>
        <begin position="87"/>
        <end position="110"/>
    </location>
</feature>
<evidence type="ECO:0000256" key="10">
    <source>
        <dbReference type="ARBA" id="ARBA00023170"/>
    </source>
</evidence>
<dbReference type="OrthoDB" id="41266at2759"/>
<keyword evidence="6" id="KW-0256">Endoplasmic reticulum</keyword>
<evidence type="ECO:0000256" key="7">
    <source>
        <dbReference type="ARBA" id="ARBA00022989"/>
    </source>
</evidence>
<organism evidence="12 13">
    <name type="scientific">Schizophyllum amplum</name>
    <dbReference type="NCBI Taxonomy" id="97359"/>
    <lineage>
        <taxon>Eukaryota</taxon>
        <taxon>Fungi</taxon>
        <taxon>Dikarya</taxon>
        <taxon>Basidiomycota</taxon>
        <taxon>Agaricomycotina</taxon>
        <taxon>Agaricomycetes</taxon>
        <taxon>Agaricomycetidae</taxon>
        <taxon>Agaricales</taxon>
        <taxon>Schizophyllaceae</taxon>
        <taxon>Schizophyllum</taxon>
    </lineage>
</organism>
<proteinExistence type="inferred from homology"/>
<evidence type="ECO:0000313" key="13">
    <source>
        <dbReference type="Proteomes" id="UP000320762"/>
    </source>
</evidence>
<dbReference type="Pfam" id="PF09439">
    <property type="entry name" value="SRPRB"/>
    <property type="match status" value="1"/>
</dbReference>
<evidence type="ECO:0000256" key="11">
    <source>
        <dbReference type="SAM" id="Phobius"/>
    </source>
</evidence>
<dbReference type="InterPro" id="IPR027417">
    <property type="entry name" value="P-loop_NTPase"/>
</dbReference>
<comment type="subcellular location">
    <subcellularLocation>
        <location evidence="1">Endoplasmic reticulum membrane</location>
        <topology evidence="1">Single-pass membrane protein</topology>
    </subcellularLocation>
</comment>
<evidence type="ECO:0000256" key="6">
    <source>
        <dbReference type="ARBA" id="ARBA00022824"/>
    </source>
</evidence>
<evidence type="ECO:0000256" key="3">
    <source>
        <dbReference type="ARBA" id="ARBA00020256"/>
    </source>
</evidence>
<evidence type="ECO:0000256" key="4">
    <source>
        <dbReference type="ARBA" id="ARBA00022692"/>
    </source>
</evidence>
<dbReference type="AlphaFoldDB" id="A0A550CCR6"/>
<evidence type="ECO:0000256" key="8">
    <source>
        <dbReference type="ARBA" id="ARBA00023134"/>
    </source>
</evidence>
<keyword evidence="7 11" id="KW-1133">Transmembrane helix</keyword>
<keyword evidence="5" id="KW-0547">Nucleotide-binding</keyword>
<evidence type="ECO:0000256" key="1">
    <source>
        <dbReference type="ARBA" id="ARBA00004389"/>
    </source>
</evidence>
<comment type="similarity">
    <text evidence="2">Belongs to the SRP receptor beta subunit family.</text>
</comment>
<gene>
    <name evidence="12" type="ORF">BD626DRAFT_569736</name>
</gene>
<dbReference type="InterPro" id="IPR019009">
    <property type="entry name" value="SRP_receptor_beta_su"/>
</dbReference>
<sequence>MSQDEQDTTVDVPDVVPPVLDDNDYLFDTLETPAPASLEPEVAPVFPTSHSSGAVDAQGTDASTSIITQVIPDRSLAPEVLTLGPPFGAQSFALGALALAVLLVSVLVLFTKRRSSARGSALLLVGPPDAGKSAILSALVYKRALPTHASLQTNSSFATLLGAPKPLRVIDVPGHPRVRDQFKQYLGDARAIAFVVDANTVSRNGARAAEHLHAVMRALSSIPPSQPVPALLILAHKTDLIKAGSADLATGRVRTVLERELEKRRAAAASGISVEGLGADGGVGAHGTLPDAEEEGAGAGLECAAGQAFTFDAWEGGEVVLLGTCAPAGTAMEDGKAGGLAPLVGWLEENE</sequence>
<dbReference type="Proteomes" id="UP000320762">
    <property type="component" value="Unassembled WGS sequence"/>
</dbReference>
<dbReference type="STRING" id="97359.A0A550CCR6"/>
<evidence type="ECO:0000256" key="5">
    <source>
        <dbReference type="ARBA" id="ARBA00022741"/>
    </source>
</evidence>
<name>A0A550CCR6_9AGAR</name>
<dbReference type="GO" id="GO:0005789">
    <property type="term" value="C:endoplasmic reticulum membrane"/>
    <property type="evidence" value="ECO:0007669"/>
    <property type="project" value="UniProtKB-SubCell"/>
</dbReference>
<keyword evidence="8" id="KW-0342">GTP-binding</keyword>
<keyword evidence="10 12" id="KW-0675">Receptor</keyword>
<evidence type="ECO:0000313" key="12">
    <source>
        <dbReference type="EMBL" id="TRM62587.1"/>
    </source>
</evidence>
<dbReference type="Gene3D" id="3.40.50.300">
    <property type="entry name" value="P-loop containing nucleotide triphosphate hydrolases"/>
    <property type="match status" value="1"/>
</dbReference>
<keyword evidence="13" id="KW-1185">Reference proteome</keyword>
<evidence type="ECO:0000256" key="9">
    <source>
        <dbReference type="ARBA" id="ARBA00023136"/>
    </source>
</evidence>
<protein>
    <recommendedName>
        <fullName evidence="3">Signal recognition particle receptor subunit beta</fullName>
    </recommendedName>
</protein>
<dbReference type="SUPFAM" id="SSF52540">
    <property type="entry name" value="P-loop containing nucleoside triphosphate hydrolases"/>
    <property type="match status" value="1"/>
</dbReference>
<comment type="caution">
    <text evidence="12">The sequence shown here is derived from an EMBL/GenBank/DDBJ whole genome shotgun (WGS) entry which is preliminary data.</text>
</comment>
<evidence type="ECO:0000256" key="2">
    <source>
        <dbReference type="ARBA" id="ARBA00005619"/>
    </source>
</evidence>
<keyword evidence="4 11" id="KW-0812">Transmembrane</keyword>
<keyword evidence="9 11" id="KW-0472">Membrane</keyword>
<dbReference type="GO" id="GO:0005525">
    <property type="term" value="F:GTP binding"/>
    <property type="evidence" value="ECO:0007669"/>
    <property type="project" value="UniProtKB-KW"/>
</dbReference>
<accession>A0A550CCR6</accession>
<reference evidence="12 13" key="1">
    <citation type="journal article" date="2019" name="New Phytol.">
        <title>Comparative genomics reveals unique wood-decay strategies and fruiting body development in the Schizophyllaceae.</title>
        <authorList>
            <person name="Almasi E."/>
            <person name="Sahu N."/>
            <person name="Krizsan K."/>
            <person name="Balint B."/>
            <person name="Kovacs G.M."/>
            <person name="Kiss B."/>
            <person name="Cseklye J."/>
            <person name="Drula E."/>
            <person name="Henrissat B."/>
            <person name="Nagy I."/>
            <person name="Chovatia M."/>
            <person name="Adam C."/>
            <person name="LaButti K."/>
            <person name="Lipzen A."/>
            <person name="Riley R."/>
            <person name="Grigoriev I.V."/>
            <person name="Nagy L.G."/>
        </authorList>
    </citation>
    <scope>NUCLEOTIDE SEQUENCE [LARGE SCALE GENOMIC DNA]</scope>
    <source>
        <strain evidence="12 13">NL-1724</strain>
    </source>
</reference>
<dbReference type="EMBL" id="VDMD01000012">
    <property type="protein sequence ID" value="TRM62587.1"/>
    <property type="molecule type" value="Genomic_DNA"/>
</dbReference>